<gene>
    <name evidence="1" type="ORF">MML48_3g00013242</name>
</gene>
<accession>A0ACB9TCX0</accession>
<protein>
    <submittedName>
        <fullName evidence="1">Cyclic nucleotide-dependent protein kinase</fullName>
    </submittedName>
</protein>
<keyword evidence="2" id="KW-1185">Reference proteome</keyword>
<keyword evidence="1" id="KW-0808">Transferase</keyword>
<dbReference type="Proteomes" id="UP001056778">
    <property type="component" value="Chromosome 3"/>
</dbReference>
<keyword evidence="1" id="KW-0418">Kinase</keyword>
<evidence type="ECO:0000313" key="2">
    <source>
        <dbReference type="Proteomes" id="UP001056778"/>
    </source>
</evidence>
<dbReference type="EMBL" id="CM043017">
    <property type="protein sequence ID" value="KAI4464597.1"/>
    <property type="molecule type" value="Genomic_DNA"/>
</dbReference>
<reference evidence="1" key="1">
    <citation type="submission" date="2022-04" db="EMBL/GenBank/DDBJ databases">
        <title>Chromosome-scale genome assembly of Holotrichia oblita Faldermann.</title>
        <authorList>
            <person name="Rongchong L."/>
        </authorList>
    </citation>
    <scope>NUCLEOTIDE SEQUENCE</scope>
    <source>
        <strain evidence="1">81SQS9</strain>
    </source>
</reference>
<name>A0ACB9TCX0_HOLOL</name>
<evidence type="ECO:0000313" key="1">
    <source>
        <dbReference type="EMBL" id="KAI4464597.1"/>
    </source>
</evidence>
<sequence length="639" mass="73351">MPSCFGRSKKSGTYTPNRGSTSSNSPTISVTEIRRDGIPAAPRSVSMASVEKHAKTPEELETIKRAVKENEFLRNILNDEQIEQIAEAMFPQEVQENETIIQEGDEGSQMYVSQSGIYWVVIKHKKVHSFSHPTVFGELAILYKAKRLATIKAITKGKVWMIKRDTYQRILIRNARTQEDELMSFLKKVPNVNKLRDEKLQTLMKIFKTEFFTPDTVIVREGEIGDKFYIIRVGSASVSKEVDGKVADLIKGDFFGERALFETNDKRQATVIAQNPGAECLTLTRTQFLEYFDSNVFNVPAVEDSIMFDPIPEDGDIRNLQLDDLTRHTTLGVGGFGRVELVYHKENKNLTFALKYLKKVDVVQQNQIPHAYNEKDIQIKCSSIFIVRLYKTFKDQKYLYFLMEPCLGGDLWSLMGKQGKTRKFAEPAARFYTACVVEAFAYLHDRKCVYRDLKPENLLIDAKGYLKLTDFGFAKSIGTRQTYTFAGTPEYVAPEIIYNRGHDKSADYWALGVFIYELLNGRTPFKSNDPSHMKTYQLILRGIANVNFPKSMSVYAIELVRKLCKPIATDRLGCLKNGANDIRKQKWFDGFDWDKLRERKLKPPFVPKLSHNLDCRNFDTYRPDDDIPPDDLDVWDNNF</sequence>
<organism evidence="1 2">
    <name type="scientific">Holotrichia oblita</name>
    <name type="common">Chafer beetle</name>
    <dbReference type="NCBI Taxonomy" id="644536"/>
    <lineage>
        <taxon>Eukaryota</taxon>
        <taxon>Metazoa</taxon>
        <taxon>Ecdysozoa</taxon>
        <taxon>Arthropoda</taxon>
        <taxon>Hexapoda</taxon>
        <taxon>Insecta</taxon>
        <taxon>Pterygota</taxon>
        <taxon>Neoptera</taxon>
        <taxon>Endopterygota</taxon>
        <taxon>Coleoptera</taxon>
        <taxon>Polyphaga</taxon>
        <taxon>Scarabaeiformia</taxon>
        <taxon>Scarabaeidae</taxon>
        <taxon>Melolonthinae</taxon>
        <taxon>Holotrichia</taxon>
    </lineage>
</organism>
<comment type="caution">
    <text evidence="1">The sequence shown here is derived from an EMBL/GenBank/DDBJ whole genome shotgun (WGS) entry which is preliminary data.</text>
</comment>
<proteinExistence type="predicted"/>